<keyword evidence="3" id="KW-1185">Reference proteome</keyword>
<dbReference type="eggNOG" id="COG1502">
    <property type="taxonomic scope" value="Bacteria"/>
</dbReference>
<dbReference type="AlphaFoldDB" id="A0A0R2GVB8"/>
<sequence>MVTLFSFTSAISGETLSPAGKCSKVKVIAYVKNHDWSGVVMATEIETSSANKRIHVVHNHQNQTMSISEIFDAQTYPQLTAVTGQLSAAFLNRYLNEFVQLEIALGSPSSPHHYTSMETITKDALATAMLAVANKEATRLFLQLSSQLQVMALAGVLKVEMAPAQAVHSRFYLLANPQTGQTRVVLGSIDLTEPSFDPNYNRFEEILVFDNDPLYDNLLQHFKLDLRPVLVSYFSNHLLTMAENQLKERKQADPDAKQDSVIILANEATDQLVEKEMTDLLVTDLQHQLDRQLLRADTTLGMRNVTLNRSRDQEQAEQAIKQRDIVLKLQKQAVSPRAARPKIKERAQIAKQIQDEMKAAVSPQDLAVEKKYTTFLYDRPLERNITHNHTGLYTPNDTGSYPIPFGQLATIAQIKHSLQQIEAVMEGYAQFVVDYTPEYGKRFYEAILYAFTAPFLWEIREKASLNPEDGNDIPNFLILGASAGSGKSTLLRIINQLTWGTDKSMIDFGTIYPMNANQRKAKTVQALESYMKQGSTYPVLIDEIEPYFFQQHQYSRRLIVDTMNQLVNSPKPVAPLIGTTNYNSGFTMQRETARRTYYLQLDKVIDGEKKAAAAKYIFGVRQDLDNVLFKDFVVRMASLLEDDGTPWRMFDAKTGQLDFLAMTRKLFRDYYKLADLPLPAYFADGLCDDFGENTRAKWAKLYLAKEEEFRFRAEKNSLIFDITKLNSFNGFSNDAVEEYRNALPVELCVDGINGKTGKFVEIKAPAFYKWIGIDDPHLKPAAEPTPSTPATPAPTAKKKKKGFWARLFG</sequence>
<name>A0A0R2GVB8_9LACO</name>
<evidence type="ECO:0000256" key="1">
    <source>
        <dbReference type="SAM" id="MobiDB-lite"/>
    </source>
</evidence>
<protein>
    <submittedName>
        <fullName evidence="2">Uncharacterized protein</fullName>
    </submittedName>
</protein>
<dbReference type="Proteomes" id="UP000051639">
    <property type="component" value="Unassembled WGS sequence"/>
</dbReference>
<comment type="caution">
    <text evidence="2">The sequence shown here is derived from an EMBL/GenBank/DDBJ whole genome shotgun (WGS) entry which is preliminary data.</text>
</comment>
<accession>A0A0R2GVB8</accession>
<evidence type="ECO:0000313" key="2">
    <source>
        <dbReference type="EMBL" id="KRN44704.1"/>
    </source>
</evidence>
<evidence type="ECO:0000313" key="3">
    <source>
        <dbReference type="Proteomes" id="UP000051639"/>
    </source>
</evidence>
<dbReference type="InterPro" id="IPR027417">
    <property type="entry name" value="P-loop_NTPase"/>
</dbReference>
<feature type="region of interest" description="Disordered" evidence="1">
    <location>
        <begin position="779"/>
        <end position="802"/>
    </location>
</feature>
<gene>
    <name evidence="2" type="ORF">IV41_GL000132</name>
</gene>
<organism evidence="2 3">
    <name type="scientific">Limosilactobacillus ingluviei</name>
    <dbReference type="NCBI Taxonomy" id="148604"/>
    <lineage>
        <taxon>Bacteria</taxon>
        <taxon>Bacillati</taxon>
        <taxon>Bacillota</taxon>
        <taxon>Bacilli</taxon>
        <taxon>Lactobacillales</taxon>
        <taxon>Lactobacillaceae</taxon>
        <taxon>Limosilactobacillus</taxon>
    </lineage>
</organism>
<dbReference type="PATRIC" id="fig|148604.4.peg.131"/>
<reference evidence="2 3" key="1">
    <citation type="journal article" date="2015" name="Genome Announc.">
        <title>Expanding the biotechnology potential of lactobacilli through comparative genomics of 213 strains and associated genera.</title>
        <authorList>
            <person name="Sun Z."/>
            <person name="Harris H.M."/>
            <person name="McCann A."/>
            <person name="Guo C."/>
            <person name="Argimon S."/>
            <person name="Zhang W."/>
            <person name="Yang X."/>
            <person name="Jeffery I.B."/>
            <person name="Cooney J.C."/>
            <person name="Kagawa T.F."/>
            <person name="Liu W."/>
            <person name="Song Y."/>
            <person name="Salvetti E."/>
            <person name="Wrobel A."/>
            <person name="Rasinkangas P."/>
            <person name="Parkhill J."/>
            <person name="Rea M.C."/>
            <person name="O'Sullivan O."/>
            <person name="Ritari J."/>
            <person name="Douillard F.P."/>
            <person name="Paul Ross R."/>
            <person name="Yang R."/>
            <person name="Briner A.E."/>
            <person name="Felis G.E."/>
            <person name="de Vos W.M."/>
            <person name="Barrangou R."/>
            <person name="Klaenhammer T.R."/>
            <person name="Caufield P.W."/>
            <person name="Cui Y."/>
            <person name="Zhang H."/>
            <person name="O'Toole P.W."/>
        </authorList>
    </citation>
    <scope>NUCLEOTIDE SEQUENCE [LARGE SCALE GENOMIC DNA]</scope>
    <source>
        <strain evidence="2 3">DSM 14792</strain>
    </source>
</reference>
<dbReference type="SUPFAM" id="SSF52540">
    <property type="entry name" value="P-loop containing nucleoside triphosphate hydrolases"/>
    <property type="match status" value="1"/>
</dbReference>
<dbReference type="STRING" id="1203076.GCA_000312405_00469"/>
<proteinExistence type="predicted"/>
<dbReference type="EMBL" id="JQBA01000010">
    <property type="protein sequence ID" value="KRN44704.1"/>
    <property type="molecule type" value="Genomic_DNA"/>
</dbReference>